<dbReference type="Proteomes" id="UP000823388">
    <property type="component" value="Chromosome 2N"/>
</dbReference>
<accession>A0A8T0VLD6</accession>
<evidence type="ECO:0000313" key="1">
    <source>
        <dbReference type="EMBL" id="KAG2632529.1"/>
    </source>
</evidence>
<gene>
    <name evidence="1" type="ORF">PVAP13_2NG114846</name>
</gene>
<dbReference type="EMBL" id="CM029040">
    <property type="protein sequence ID" value="KAG2632529.1"/>
    <property type="molecule type" value="Genomic_DNA"/>
</dbReference>
<organism evidence="1 2">
    <name type="scientific">Panicum virgatum</name>
    <name type="common">Blackwell switchgrass</name>
    <dbReference type="NCBI Taxonomy" id="38727"/>
    <lineage>
        <taxon>Eukaryota</taxon>
        <taxon>Viridiplantae</taxon>
        <taxon>Streptophyta</taxon>
        <taxon>Embryophyta</taxon>
        <taxon>Tracheophyta</taxon>
        <taxon>Spermatophyta</taxon>
        <taxon>Magnoliopsida</taxon>
        <taxon>Liliopsida</taxon>
        <taxon>Poales</taxon>
        <taxon>Poaceae</taxon>
        <taxon>PACMAD clade</taxon>
        <taxon>Panicoideae</taxon>
        <taxon>Panicodae</taxon>
        <taxon>Paniceae</taxon>
        <taxon>Panicinae</taxon>
        <taxon>Panicum</taxon>
        <taxon>Panicum sect. Hiantes</taxon>
    </lineage>
</organism>
<proteinExistence type="predicted"/>
<name>A0A8T0VLD6_PANVG</name>
<keyword evidence="2" id="KW-1185">Reference proteome</keyword>
<sequence>MESTNMHSFDSILFNRMDPNSSYYLEITSVPNPRSHKDISGYVFDMVVDADLTNFKDFVDEVVEKYPPRFNEQPTIAYYDLASSTYLEVKSYQELLQMFAKHADTKTVNMFFSCNLPNETPQWPTITASQSTQPTHEPN</sequence>
<reference evidence="1" key="1">
    <citation type="submission" date="2020-05" db="EMBL/GenBank/DDBJ databases">
        <title>WGS assembly of Panicum virgatum.</title>
        <authorList>
            <person name="Lovell J.T."/>
            <person name="Jenkins J."/>
            <person name="Shu S."/>
            <person name="Juenger T.E."/>
            <person name="Schmutz J."/>
        </authorList>
    </citation>
    <scope>NUCLEOTIDE SEQUENCE</scope>
    <source>
        <strain evidence="1">AP13</strain>
    </source>
</reference>
<comment type="caution">
    <text evidence="1">The sequence shown here is derived from an EMBL/GenBank/DDBJ whole genome shotgun (WGS) entry which is preliminary data.</text>
</comment>
<protein>
    <submittedName>
        <fullName evidence="1">Uncharacterized protein</fullName>
    </submittedName>
</protein>
<dbReference type="AlphaFoldDB" id="A0A8T0VLD6"/>
<evidence type="ECO:0000313" key="2">
    <source>
        <dbReference type="Proteomes" id="UP000823388"/>
    </source>
</evidence>